<evidence type="ECO:0008006" key="4">
    <source>
        <dbReference type="Google" id="ProtNLM"/>
    </source>
</evidence>
<evidence type="ECO:0000313" key="3">
    <source>
        <dbReference type="Proteomes" id="UP000013827"/>
    </source>
</evidence>
<reference evidence="2" key="2">
    <citation type="submission" date="2024-10" db="UniProtKB">
        <authorList>
            <consortium name="EnsemblProtists"/>
        </authorList>
    </citation>
    <scope>IDENTIFICATION</scope>
</reference>
<dbReference type="Proteomes" id="UP000013827">
    <property type="component" value="Unassembled WGS sequence"/>
</dbReference>
<dbReference type="Gene3D" id="3.40.50.300">
    <property type="entry name" value="P-loop containing nucleotide triphosphate hydrolases"/>
    <property type="match status" value="1"/>
</dbReference>
<reference evidence="3" key="1">
    <citation type="journal article" date="2013" name="Nature">
        <title>Pan genome of the phytoplankton Emiliania underpins its global distribution.</title>
        <authorList>
            <person name="Read B.A."/>
            <person name="Kegel J."/>
            <person name="Klute M.J."/>
            <person name="Kuo A."/>
            <person name="Lefebvre S.C."/>
            <person name="Maumus F."/>
            <person name="Mayer C."/>
            <person name="Miller J."/>
            <person name="Monier A."/>
            <person name="Salamov A."/>
            <person name="Young J."/>
            <person name="Aguilar M."/>
            <person name="Claverie J.M."/>
            <person name="Frickenhaus S."/>
            <person name="Gonzalez K."/>
            <person name="Herman E.K."/>
            <person name="Lin Y.C."/>
            <person name="Napier J."/>
            <person name="Ogata H."/>
            <person name="Sarno A.F."/>
            <person name="Shmutz J."/>
            <person name="Schroeder D."/>
            <person name="de Vargas C."/>
            <person name="Verret F."/>
            <person name="von Dassow P."/>
            <person name="Valentin K."/>
            <person name="Van de Peer Y."/>
            <person name="Wheeler G."/>
            <person name="Dacks J.B."/>
            <person name="Delwiche C.F."/>
            <person name="Dyhrman S.T."/>
            <person name="Glockner G."/>
            <person name="John U."/>
            <person name="Richards T."/>
            <person name="Worden A.Z."/>
            <person name="Zhang X."/>
            <person name="Grigoriev I.V."/>
            <person name="Allen A.E."/>
            <person name="Bidle K."/>
            <person name="Borodovsky M."/>
            <person name="Bowler C."/>
            <person name="Brownlee C."/>
            <person name="Cock J.M."/>
            <person name="Elias M."/>
            <person name="Gladyshev V.N."/>
            <person name="Groth M."/>
            <person name="Guda C."/>
            <person name="Hadaegh A."/>
            <person name="Iglesias-Rodriguez M.D."/>
            <person name="Jenkins J."/>
            <person name="Jones B.M."/>
            <person name="Lawson T."/>
            <person name="Leese F."/>
            <person name="Lindquist E."/>
            <person name="Lobanov A."/>
            <person name="Lomsadze A."/>
            <person name="Malik S.B."/>
            <person name="Marsh M.E."/>
            <person name="Mackinder L."/>
            <person name="Mock T."/>
            <person name="Mueller-Roeber B."/>
            <person name="Pagarete A."/>
            <person name="Parker M."/>
            <person name="Probert I."/>
            <person name="Quesneville H."/>
            <person name="Raines C."/>
            <person name="Rensing S.A."/>
            <person name="Riano-Pachon D.M."/>
            <person name="Richier S."/>
            <person name="Rokitta S."/>
            <person name="Shiraiwa Y."/>
            <person name="Soanes D.M."/>
            <person name="van der Giezen M."/>
            <person name="Wahlund T.M."/>
            <person name="Williams B."/>
            <person name="Wilson W."/>
            <person name="Wolfe G."/>
            <person name="Wurch L.L."/>
        </authorList>
    </citation>
    <scope>NUCLEOTIDE SEQUENCE</scope>
</reference>
<dbReference type="EnsemblProtists" id="EOD14886">
    <property type="protein sequence ID" value="EOD14886"/>
    <property type="gene ID" value="EMIHUDRAFT_197506"/>
</dbReference>
<feature type="region of interest" description="Disordered" evidence="1">
    <location>
        <begin position="387"/>
        <end position="453"/>
    </location>
</feature>
<evidence type="ECO:0000313" key="2">
    <source>
        <dbReference type="EnsemblProtists" id="EOD14886"/>
    </source>
</evidence>
<dbReference type="GeneID" id="17261019"/>
<dbReference type="InterPro" id="IPR027417">
    <property type="entry name" value="P-loop_NTPase"/>
</dbReference>
<proteinExistence type="predicted"/>
<dbReference type="KEGG" id="ehx:EMIHUDRAFT_197506"/>
<dbReference type="RefSeq" id="XP_005767315.1">
    <property type="nucleotide sequence ID" value="XM_005767258.1"/>
</dbReference>
<feature type="compositionally biased region" description="Basic and acidic residues" evidence="1">
    <location>
        <begin position="434"/>
        <end position="453"/>
    </location>
</feature>
<keyword evidence="3" id="KW-1185">Reference proteome</keyword>
<dbReference type="HOGENOM" id="CLU_604740_0_0_1"/>
<protein>
    <recommendedName>
        <fullName evidence="4">G domain-containing protein</fullName>
    </recommendedName>
</protein>
<dbReference type="AlphaFoldDB" id="A0A0D3IUF1"/>
<evidence type="ECO:0000256" key="1">
    <source>
        <dbReference type="SAM" id="MobiDB-lite"/>
    </source>
</evidence>
<dbReference type="SUPFAM" id="SSF52540">
    <property type="entry name" value="P-loop containing nucleoside triphosphate hydrolases"/>
    <property type="match status" value="1"/>
</dbReference>
<name>A0A0D3IUF1_EMIH1</name>
<sequence length="453" mass="47743">MNTLTALQALPLPSASRAPAPRMASPRDELLKELQNFERSNQRRAFLNGLAATSVTLFVGGLSFGTGGLASKRLEEGVREPPPFVDVTDGKQDMNRVPAVAENVAGTEVPPPAPPPVQAPASLQASVGGGLGMPLAPVGAVAVAAAAAFAERRQRLSAAVEAEEAQLSLAEGSVSGGEEADAGAISPALTVDPTAAGLAAGSRQRWAARGVTKQVREYVGTPVGGREVLYLDTPGIGDIDVPLQKLFALFEQRLAGAEVDGVLVTTPVSDARVKLGAQVVKFLVENGFVGGAEKWASVVLVGTKNDKADEEDRHCFRSQVVPELFSAAQGATGSYALVGRDDYSQLIDRIARLPSGTLSYRRPSSRAIQAELLPLVGGDDFIIEELPPPPTRQPSVPAGQDPRRWGFLPPPQWPTWAAPRQPAWLPTPLASVTPEERRTARAERSASHRAAQE</sequence>
<dbReference type="PaxDb" id="2903-EOD14886"/>
<organism evidence="2 3">
    <name type="scientific">Emiliania huxleyi (strain CCMP1516)</name>
    <dbReference type="NCBI Taxonomy" id="280463"/>
    <lineage>
        <taxon>Eukaryota</taxon>
        <taxon>Haptista</taxon>
        <taxon>Haptophyta</taxon>
        <taxon>Prymnesiophyceae</taxon>
        <taxon>Isochrysidales</taxon>
        <taxon>Noelaerhabdaceae</taxon>
        <taxon>Emiliania</taxon>
    </lineage>
</organism>
<accession>A0A0D3IUF1</accession>